<dbReference type="AlphaFoldDB" id="A0A2P2PR20"/>
<accession>A0A2P2PR20</accession>
<reference evidence="1" key="1">
    <citation type="submission" date="2018-02" db="EMBL/GenBank/DDBJ databases">
        <title>Rhizophora mucronata_Transcriptome.</title>
        <authorList>
            <person name="Meera S.P."/>
            <person name="Sreeshan A."/>
            <person name="Augustine A."/>
        </authorList>
    </citation>
    <scope>NUCLEOTIDE SEQUENCE</scope>
    <source>
        <tissue evidence="1">Leaf</tissue>
    </source>
</reference>
<protein>
    <submittedName>
        <fullName evidence="1">Uncharacterized protein</fullName>
    </submittedName>
</protein>
<sequence>MKNVKGREGSMGSAVSFSLFRSLMEMYKILLSFP</sequence>
<dbReference type="EMBL" id="GGEC01076702">
    <property type="protein sequence ID" value="MBX57186.1"/>
    <property type="molecule type" value="Transcribed_RNA"/>
</dbReference>
<evidence type="ECO:0000313" key="1">
    <source>
        <dbReference type="EMBL" id="MBX57186.1"/>
    </source>
</evidence>
<organism evidence="1">
    <name type="scientific">Rhizophora mucronata</name>
    <name type="common">Asiatic mangrove</name>
    <dbReference type="NCBI Taxonomy" id="61149"/>
    <lineage>
        <taxon>Eukaryota</taxon>
        <taxon>Viridiplantae</taxon>
        <taxon>Streptophyta</taxon>
        <taxon>Embryophyta</taxon>
        <taxon>Tracheophyta</taxon>
        <taxon>Spermatophyta</taxon>
        <taxon>Magnoliopsida</taxon>
        <taxon>eudicotyledons</taxon>
        <taxon>Gunneridae</taxon>
        <taxon>Pentapetalae</taxon>
        <taxon>rosids</taxon>
        <taxon>fabids</taxon>
        <taxon>Malpighiales</taxon>
        <taxon>Rhizophoraceae</taxon>
        <taxon>Rhizophora</taxon>
    </lineage>
</organism>
<name>A0A2P2PR20_RHIMU</name>
<proteinExistence type="predicted"/>